<feature type="domain" description="AAA+ ATPase" evidence="1">
    <location>
        <begin position="223"/>
        <end position="364"/>
    </location>
</feature>
<name>C0EF03_9FIRM</name>
<sequence>MELLPTAFLIDSLSVYKNLRNDPVVSGLYNCVLKLYTTASANDQLSAVQAYTSMCHALYESEYNGNLADYLFDLVLYDVNVFTNACARGEYEKLSQEIKSAAATDLEALCKLSLVTDSQIKAAFKKKFIHMPELIDILPSYSISHRQYAAGSEWGENIETISRFYQENGTGMYAKYKAFLYDSERGILPVHNTDPIRISDLKQYEVQRQKIIDNTLGFLEGHPYNNVLLYGDRGTGKSSTVKALLNEYGDQKLRMIEISKRCLSDLDKLIQEVQHIPLKFILFIDDLTFNENDDNFGILKAALEGSLSTRPDNVAIYATTNRRHLIKETFSAREGNEVHRADTIDENLSLSDRFGLMVTFTKPNKDGFLAIVRQLAADRGLEIDEQKLTSGAERFALAKGGRTPRLAKQYIDHLEARMKLNLEIL</sequence>
<dbReference type="STRING" id="537013.CLOSTMETH_02442"/>
<dbReference type="EMBL" id="ACEC01000082">
    <property type="protein sequence ID" value="EEG29905.1"/>
    <property type="molecule type" value="Genomic_DNA"/>
</dbReference>
<proteinExistence type="predicted"/>
<reference evidence="2 3" key="2">
    <citation type="submission" date="2009-02" db="EMBL/GenBank/DDBJ databases">
        <title>Draft genome sequence of Clostridium methylpentosum (DSM 5476).</title>
        <authorList>
            <person name="Sudarsanam P."/>
            <person name="Ley R."/>
            <person name="Guruge J."/>
            <person name="Turnbaugh P.J."/>
            <person name="Mahowald M."/>
            <person name="Liep D."/>
            <person name="Gordon J."/>
        </authorList>
    </citation>
    <scope>NUCLEOTIDE SEQUENCE [LARGE SCALE GENOMIC DNA]</scope>
    <source>
        <strain evidence="2 3">DSM 5476</strain>
    </source>
</reference>
<keyword evidence="3" id="KW-1185">Reference proteome</keyword>
<dbReference type="eggNOG" id="COG2607">
    <property type="taxonomic scope" value="Bacteria"/>
</dbReference>
<dbReference type="CDD" id="cd00009">
    <property type="entry name" value="AAA"/>
    <property type="match status" value="1"/>
</dbReference>
<dbReference type="Proteomes" id="UP000003340">
    <property type="component" value="Unassembled WGS sequence"/>
</dbReference>
<dbReference type="InterPro" id="IPR003593">
    <property type="entry name" value="AAA+_ATPase"/>
</dbReference>
<dbReference type="PANTHER" id="PTHR42935">
    <property type="entry name" value="SLR0930 PROTEIN"/>
    <property type="match status" value="1"/>
</dbReference>
<dbReference type="SMART" id="SM00382">
    <property type="entry name" value="AAA"/>
    <property type="match status" value="1"/>
</dbReference>
<protein>
    <submittedName>
        <fullName evidence="2">ATPase, AAA family</fullName>
    </submittedName>
</protein>
<dbReference type="PANTHER" id="PTHR42935:SF1">
    <property type="entry name" value="SLR0930 PROTEIN"/>
    <property type="match status" value="1"/>
</dbReference>
<evidence type="ECO:0000259" key="1">
    <source>
        <dbReference type="SMART" id="SM00382"/>
    </source>
</evidence>
<gene>
    <name evidence="2" type="ORF">CLOSTMETH_02442</name>
</gene>
<evidence type="ECO:0000313" key="2">
    <source>
        <dbReference type="EMBL" id="EEG29905.1"/>
    </source>
</evidence>
<dbReference type="Gene3D" id="3.40.50.300">
    <property type="entry name" value="P-loop containing nucleotide triphosphate hydrolases"/>
    <property type="match status" value="1"/>
</dbReference>
<evidence type="ECO:0000313" key="3">
    <source>
        <dbReference type="Proteomes" id="UP000003340"/>
    </source>
</evidence>
<dbReference type="InterPro" id="IPR008533">
    <property type="entry name" value="DUF815"/>
</dbReference>
<reference evidence="2 3" key="1">
    <citation type="submission" date="2009-01" db="EMBL/GenBank/DDBJ databases">
        <authorList>
            <person name="Fulton L."/>
            <person name="Clifton S."/>
            <person name="Fulton B."/>
            <person name="Xu J."/>
            <person name="Minx P."/>
            <person name="Pepin K.H."/>
            <person name="Johnson M."/>
            <person name="Bhonagiri V."/>
            <person name="Nash W.E."/>
            <person name="Mardis E.R."/>
            <person name="Wilson R.K."/>
        </authorList>
    </citation>
    <scope>NUCLEOTIDE SEQUENCE [LARGE SCALE GENOMIC DNA]</scope>
    <source>
        <strain evidence="2 3">DSM 5476</strain>
    </source>
</reference>
<dbReference type="InterPro" id="IPR027417">
    <property type="entry name" value="P-loop_NTPase"/>
</dbReference>
<accession>C0EF03</accession>
<dbReference type="Pfam" id="PF05673">
    <property type="entry name" value="DUF815"/>
    <property type="match status" value="1"/>
</dbReference>
<dbReference type="AlphaFoldDB" id="C0EF03"/>
<dbReference type="HOGENOM" id="CLU_039512_1_1_9"/>
<dbReference type="SUPFAM" id="SSF52540">
    <property type="entry name" value="P-loop containing nucleoside triphosphate hydrolases"/>
    <property type="match status" value="1"/>
</dbReference>
<comment type="caution">
    <text evidence="2">The sequence shown here is derived from an EMBL/GenBank/DDBJ whole genome shotgun (WGS) entry which is preliminary data.</text>
</comment>
<organism evidence="2 3">
    <name type="scientific">[Clostridium] methylpentosum DSM 5476</name>
    <dbReference type="NCBI Taxonomy" id="537013"/>
    <lineage>
        <taxon>Bacteria</taxon>
        <taxon>Bacillati</taxon>
        <taxon>Bacillota</taxon>
        <taxon>Clostridia</taxon>
        <taxon>Eubacteriales</taxon>
        <taxon>Oscillospiraceae</taxon>
        <taxon>Oscillospiraceae incertae sedis</taxon>
    </lineage>
</organism>